<evidence type="ECO:0000313" key="1">
    <source>
        <dbReference type="EMBL" id="MCM6774798.1"/>
    </source>
</evidence>
<dbReference type="SUPFAM" id="SSF101898">
    <property type="entry name" value="NHL repeat"/>
    <property type="match status" value="1"/>
</dbReference>
<dbReference type="Proteomes" id="UP001139157">
    <property type="component" value="Unassembled WGS sequence"/>
</dbReference>
<dbReference type="PANTHER" id="PTHR40274">
    <property type="entry name" value="VIRGINIAMYCIN B LYASE"/>
    <property type="match status" value="1"/>
</dbReference>
<evidence type="ECO:0008006" key="3">
    <source>
        <dbReference type="Google" id="ProtNLM"/>
    </source>
</evidence>
<dbReference type="InterPro" id="IPR051344">
    <property type="entry name" value="Vgb"/>
</dbReference>
<dbReference type="AlphaFoldDB" id="A0A9X2E7U5"/>
<organism evidence="1 2">
    <name type="scientific">Nocardia pulmonis</name>
    <dbReference type="NCBI Taxonomy" id="2951408"/>
    <lineage>
        <taxon>Bacteria</taxon>
        <taxon>Bacillati</taxon>
        <taxon>Actinomycetota</taxon>
        <taxon>Actinomycetes</taxon>
        <taxon>Mycobacteriales</taxon>
        <taxon>Nocardiaceae</taxon>
        <taxon>Nocardia</taxon>
    </lineage>
</organism>
<dbReference type="Gene3D" id="2.120.10.30">
    <property type="entry name" value="TolB, C-terminal domain"/>
    <property type="match status" value="1"/>
</dbReference>
<name>A0A9X2E7U5_9NOCA</name>
<sequence>MPSIGKRGIGVCAGLLGLVVAAVEPAVARADSPPCPAAVSTLLPAGTPLLDYAENLTYDQHGNLWVARLVRNQVQRYDSGGRLTGTVAVESPGAVRLGPDGLLYVVYGDSLTSRLPGARGGGVVRFDPDAAAPVPEEFVSGLGMPNGAAFDSAGNLYVADTANGVIRIRREGTPDSNWNAHAAIPGANGIVVAGDSIYVTEYSSLDGRVVRIPISDPARKQTAANVTMGASGLSALPDDLAVGPDGKLYDATTTGDLVRIDPAQHTTCTVYSGADPLTAVALAPDGSLSVSTIGGAVLRMIPG</sequence>
<reference evidence="1" key="1">
    <citation type="submission" date="2022-06" db="EMBL/GenBank/DDBJ databases">
        <title>Novel species in genus nocardia.</title>
        <authorList>
            <person name="Li F."/>
        </authorList>
    </citation>
    <scope>NUCLEOTIDE SEQUENCE</scope>
    <source>
        <strain evidence="1">CDC141</strain>
    </source>
</reference>
<dbReference type="RefSeq" id="WP_251912719.1">
    <property type="nucleotide sequence ID" value="NZ_JAMRXG010000006.1"/>
</dbReference>
<keyword evidence="2" id="KW-1185">Reference proteome</keyword>
<accession>A0A9X2E7U5</accession>
<gene>
    <name evidence="1" type="ORF">NDR86_15095</name>
</gene>
<comment type="caution">
    <text evidence="1">The sequence shown here is derived from an EMBL/GenBank/DDBJ whole genome shotgun (WGS) entry which is preliminary data.</text>
</comment>
<proteinExistence type="predicted"/>
<evidence type="ECO:0000313" key="2">
    <source>
        <dbReference type="Proteomes" id="UP001139157"/>
    </source>
</evidence>
<dbReference type="InterPro" id="IPR011042">
    <property type="entry name" value="6-blade_b-propeller_TolB-like"/>
</dbReference>
<dbReference type="Pfam" id="PF20067">
    <property type="entry name" value="SSL_N"/>
    <property type="match status" value="1"/>
</dbReference>
<dbReference type="PANTHER" id="PTHR40274:SF4">
    <property type="entry name" value="BLL1406 PROTEIN"/>
    <property type="match status" value="1"/>
</dbReference>
<dbReference type="EMBL" id="JAMRXG010000006">
    <property type="protein sequence ID" value="MCM6774798.1"/>
    <property type="molecule type" value="Genomic_DNA"/>
</dbReference>
<protein>
    <recommendedName>
        <fullName evidence="3">SMP-30/Gluconolactonase/LRE-like region domain-containing protein</fullName>
    </recommendedName>
</protein>